<dbReference type="SUPFAM" id="SSF111364">
    <property type="entry name" value="Tsx-like channel"/>
    <property type="match status" value="1"/>
</dbReference>
<dbReference type="EMBL" id="FPHC01000017">
    <property type="protein sequence ID" value="SFV51051.1"/>
    <property type="molecule type" value="Genomic_DNA"/>
</dbReference>
<name>A0A1W1BBT6_9ZZZZ</name>
<sequence length="275" mass="31961">MKRYISTITIASSLLFASTLIADETPQSSLEQTPPPKEQKSIFAPNFTYWDVSYNYLDWSSGTERQSTFTDFSYIELEGGAGWDWGEFYFFTDIENPTHDWDDEPTDDKRFVIKPILDVQLYESNWYVHVQDYYLDSNGFFVNNLVTGIAYKFSGENGSFIRPFLGTHYQESTFYDGFNGYIGGWTLIYNFTLADQKMTLSNWHEIEFDRDKEHYEADDGTPIGDGKSWGINGAIALWWTPIKQITAGVQYRYAYYKLGYAGYSNAIIYSFKYNF</sequence>
<reference evidence="1" key="1">
    <citation type="submission" date="2016-10" db="EMBL/GenBank/DDBJ databases">
        <authorList>
            <person name="de Groot N.N."/>
        </authorList>
    </citation>
    <scope>NUCLEOTIDE SEQUENCE</scope>
</reference>
<gene>
    <name evidence="1" type="ORF">MNB_SV-6-1062</name>
</gene>
<dbReference type="AlphaFoldDB" id="A0A1W1BBT6"/>
<dbReference type="InterPro" id="IPR018013">
    <property type="entry name" value="Channel_Tsx-like"/>
</dbReference>
<accession>A0A1W1BBT6</accession>
<evidence type="ECO:0000313" key="1">
    <source>
        <dbReference type="EMBL" id="SFV51051.1"/>
    </source>
</evidence>
<proteinExistence type="predicted"/>
<organism evidence="1">
    <name type="scientific">hydrothermal vent metagenome</name>
    <dbReference type="NCBI Taxonomy" id="652676"/>
    <lineage>
        <taxon>unclassified sequences</taxon>
        <taxon>metagenomes</taxon>
        <taxon>ecological metagenomes</taxon>
    </lineage>
</organism>
<dbReference type="Pfam" id="PF03502">
    <property type="entry name" value="Channel_Tsx"/>
    <property type="match status" value="1"/>
</dbReference>
<dbReference type="InterPro" id="IPR036777">
    <property type="entry name" value="Channel_Tsx-like_sf"/>
</dbReference>
<dbReference type="GO" id="GO:0009279">
    <property type="term" value="C:cell outer membrane"/>
    <property type="evidence" value="ECO:0007669"/>
    <property type="project" value="InterPro"/>
</dbReference>
<protein>
    <submittedName>
        <fullName evidence="1">Putative exported protein</fullName>
    </submittedName>
</protein>